<comment type="caution">
    <text evidence="1">The sequence shown here is derived from an EMBL/GenBank/DDBJ whole genome shotgun (WGS) entry which is preliminary data.</text>
</comment>
<evidence type="ECO:0000313" key="1">
    <source>
        <dbReference type="EMBL" id="KAJ9113864.1"/>
    </source>
</evidence>
<dbReference type="EMBL" id="JASBWR010000001">
    <property type="protein sequence ID" value="KAJ9113864.1"/>
    <property type="molecule type" value="Genomic_DNA"/>
</dbReference>
<name>A0ACC2WRU2_9TREE</name>
<proteinExistence type="predicted"/>
<organism evidence="1 2">
    <name type="scientific">Naganishia cerealis</name>
    <dbReference type="NCBI Taxonomy" id="610337"/>
    <lineage>
        <taxon>Eukaryota</taxon>
        <taxon>Fungi</taxon>
        <taxon>Dikarya</taxon>
        <taxon>Basidiomycota</taxon>
        <taxon>Agaricomycotina</taxon>
        <taxon>Tremellomycetes</taxon>
        <taxon>Filobasidiales</taxon>
        <taxon>Filobasidiaceae</taxon>
        <taxon>Naganishia</taxon>
    </lineage>
</organism>
<sequence>MAATITRLTLTGKTAHNDIKPSNIMLSSTNTPIFVDFGFAQKWDVNAADTGASTLIGGLTTLTGHNASCHELFHSEISWGTPEYLDPQRSKGIKHDERASDVWALGVTFFEILVGRTPFEETEDEQFSTPEELNVYHMRTVQGTWLGDWSMTSGTSKLRVSARTQFADPGHD</sequence>
<protein>
    <submittedName>
        <fullName evidence="1">Uncharacterized protein</fullName>
    </submittedName>
</protein>
<accession>A0ACC2WRU2</accession>
<evidence type="ECO:0000313" key="2">
    <source>
        <dbReference type="Proteomes" id="UP001241377"/>
    </source>
</evidence>
<reference evidence="1" key="1">
    <citation type="submission" date="2023-04" db="EMBL/GenBank/DDBJ databases">
        <title>Draft Genome sequencing of Naganishia species isolated from polar environments using Oxford Nanopore Technology.</title>
        <authorList>
            <person name="Leo P."/>
            <person name="Venkateswaran K."/>
        </authorList>
    </citation>
    <scope>NUCLEOTIDE SEQUENCE</scope>
    <source>
        <strain evidence="1">MNA-CCFEE 5261</strain>
    </source>
</reference>
<dbReference type="Proteomes" id="UP001241377">
    <property type="component" value="Unassembled WGS sequence"/>
</dbReference>
<keyword evidence="2" id="KW-1185">Reference proteome</keyword>
<gene>
    <name evidence="1" type="ORF">QFC19_000057</name>
</gene>